<dbReference type="GO" id="GO:0016197">
    <property type="term" value="P:endosomal transport"/>
    <property type="evidence" value="ECO:0007669"/>
    <property type="project" value="TreeGrafter"/>
</dbReference>
<dbReference type="GO" id="GO:0030897">
    <property type="term" value="C:HOPS complex"/>
    <property type="evidence" value="ECO:0007669"/>
    <property type="project" value="TreeGrafter"/>
</dbReference>
<dbReference type="GO" id="GO:0005768">
    <property type="term" value="C:endosome"/>
    <property type="evidence" value="ECO:0007669"/>
    <property type="project" value="TreeGrafter"/>
</dbReference>
<sequence length="874" mass="102745">MSLILISMKKKYPYQNSAVQQQYVKTLLVKIYIFQAILYEKTYVFTQIMVYYYLKCILNKTKQLHVLISPLKNYYQQQLKMANIFQLILIKKPQIKKKNILSVQNSKKKLQQMPKQKQLNIYKKKAKKVQGNGLAFQTKNNLFFYVQNLMDPHVMEFINPLITDQIPCWIVIPSEYTLSEKIELQIPNVNNLGIISIAENDQKTLFFSTGQPTTLQNIIQMASSPRNKYVAYLTFQKESIWTLHVISSDFETYNSIEIDLNSEYQQELEQIQKQTEQQIEIKGNNQIQQQQYSEKTNIQKKKVQIKMMWCGEDCLIIHIRNSLFLIEQKAQFEDENQSSFFCLQEIDGIKIISLNKNQILRLSPSSYINIFQPFSNHPAALLFQSYKSLQNRDPLREQDIRNNKEQLLQAVQDCIEASGYELNNNVQLLLLRAASYGKMFLPQNTLDPGLITDICRNLRVTHALQNVNRTITCFQLKNIKQEILIKVLLRYNYHYLSSEICRHLHFPPKLKSYIYVHWACCKVMTNEPDEILAQIIYNKIKQENSIQFTEIADKALECGKPLLALKLLEFEPCIQKKIPFLLWMGSNCPQEQLTGYFEKALDESIKSRDSNLIYLVLMKIWNSDGQNKFDQIKKHQISSIHFVNYLKIFHQDDASIQNFLINSKEYIKAGFFNLLKFFNTNDQSKKQELLKQIITLFGQESQDPFYSKMIKQYNILYTQFMQGQNWNQISINQFYQQSVSTQQEKIELKLKKEFSISEKRQGFAKIQSYIEKNNIEDIELVLENINKKKIIVPYDLVADILIKKGHENIAYNVIQKINNVEEIVQILLRLGQTKRAIQSAIQFRNTTVLLDIRNQINDQELITVIDQYLNNPNQ</sequence>
<dbReference type="GeneID" id="14907961"/>
<dbReference type="OrthoDB" id="1792at2759"/>
<dbReference type="GO" id="GO:0003779">
    <property type="term" value="F:actin binding"/>
    <property type="evidence" value="ECO:0007669"/>
    <property type="project" value="TreeGrafter"/>
</dbReference>
<dbReference type="EMBL" id="GL983812">
    <property type="protein sequence ID" value="EGR31828.1"/>
    <property type="molecule type" value="Genomic_DNA"/>
</dbReference>
<reference evidence="5 6" key="1">
    <citation type="submission" date="2011-07" db="EMBL/GenBank/DDBJ databases">
        <authorList>
            <person name="Coyne R."/>
            <person name="Brami D."/>
            <person name="Johnson J."/>
            <person name="Hostetler J."/>
            <person name="Hannick L."/>
            <person name="Clark T."/>
            <person name="Cassidy-Hanley D."/>
            <person name="Inman J."/>
        </authorList>
    </citation>
    <scope>NUCLEOTIDE SEQUENCE [LARGE SCALE GENOMIC DNA]</scope>
    <source>
        <strain evidence="5 6">G5</strain>
    </source>
</reference>
<evidence type="ECO:0000256" key="2">
    <source>
        <dbReference type="PIRNR" id="PIRNR007949"/>
    </source>
</evidence>
<dbReference type="PIRSF" id="PIRSF007949">
    <property type="entry name" value="VPS16"/>
    <property type="match status" value="1"/>
</dbReference>
<dbReference type="GO" id="GO:0006886">
    <property type="term" value="P:intracellular protein transport"/>
    <property type="evidence" value="ECO:0007669"/>
    <property type="project" value="InterPro"/>
</dbReference>
<dbReference type="RefSeq" id="XP_004035314.1">
    <property type="nucleotide sequence ID" value="XM_004035266.1"/>
</dbReference>
<gene>
    <name evidence="5" type="ORF">IMG5_101420</name>
</gene>
<feature type="domain" description="Vps16 C-terminal" evidence="3">
    <location>
        <begin position="546"/>
        <end position="860"/>
    </location>
</feature>
<dbReference type="InterPro" id="IPR016534">
    <property type="entry name" value="VPS16"/>
</dbReference>
<dbReference type="InterPro" id="IPR016024">
    <property type="entry name" value="ARM-type_fold"/>
</dbReference>
<name>G0QSJ0_ICHMU</name>
<dbReference type="FunCoup" id="G0QSJ0">
    <property type="interactions" value="9"/>
</dbReference>
<accession>G0QSJ0</accession>
<organism evidence="5 6">
    <name type="scientific">Ichthyophthirius multifiliis</name>
    <name type="common">White spot disease agent</name>
    <name type="synonym">Ich</name>
    <dbReference type="NCBI Taxonomy" id="5932"/>
    <lineage>
        <taxon>Eukaryota</taxon>
        <taxon>Sar</taxon>
        <taxon>Alveolata</taxon>
        <taxon>Ciliophora</taxon>
        <taxon>Intramacronucleata</taxon>
        <taxon>Oligohymenophorea</taxon>
        <taxon>Hymenostomatida</taxon>
        <taxon>Ophryoglenina</taxon>
        <taxon>Ichthyophthirius</taxon>
    </lineage>
</organism>
<dbReference type="STRING" id="857967.G0QSJ0"/>
<keyword evidence="6" id="KW-1185">Reference proteome</keyword>
<dbReference type="Pfam" id="PF04841">
    <property type="entry name" value="Vps16_N"/>
    <property type="match status" value="1"/>
</dbReference>
<dbReference type="Proteomes" id="UP000008983">
    <property type="component" value="Unassembled WGS sequence"/>
</dbReference>
<dbReference type="PANTHER" id="PTHR12811">
    <property type="entry name" value="VACUOLAR PROTEIN SORTING VPS16"/>
    <property type="match status" value="1"/>
</dbReference>
<dbReference type="SUPFAM" id="SSF48371">
    <property type="entry name" value="ARM repeat"/>
    <property type="match status" value="1"/>
</dbReference>
<comment type="similarity">
    <text evidence="1 2">Belongs to the VPS16 family.</text>
</comment>
<dbReference type="InParanoid" id="G0QSJ0"/>
<evidence type="ECO:0000259" key="3">
    <source>
        <dbReference type="Pfam" id="PF04840"/>
    </source>
</evidence>
<dbReference type="PANTHER" id="PTHR12811:SF0">
    <property type="entry name" value="VACUOLAR PROTEIN SORTING-ASSOCIATED PROTEIN 16 HOMOLOG"/>
    <property type="match status" value="1"/>
</dbReference>
<evidence type="ECO:0000256" key="1">
    <source>
        <dbReference type="ARBA" id="ARBA00009250"/>
    </source>
</evidence>
<dbReference type="GO" id="GO:0042144">
    <property type="term" value="P:vacuole fusion, non-autophagic"/>
    <property type="evidence" value="ECO:0007669"/>
    <property type="project" value="TreeGrafter"/>
</dbReference>
<dbReference type="AlphaFoldDB" id="G0QSJ0"/>
<evidence type="ECO:0000259" key="4">
    <source>
        <dbReference type="Pfam" id="PF04841"/>
    </source>
</evidence>
<dbReference type="InterPro" id="IPR006926">
    <property type="entry name" value="Vps16_N"/>
</dbReference>
<dbReference type="eggNOG" id="KOG2280">
    <property type="taxonomic scope" value="Eukaryota"/>
</dbReference>
<proteinExistence type="inferred from homology"/>
<protein>
    <submittedName>
        <fullName evidence="5">Vacuolar sorting protein, putative</fullName>
        <ecNumber evidence="5">5.2.1.8</ecNumber>
    </submittedName>
</protein>
<dbReference type="GO" id="GO:0003755">
    <property type="term" value="F:peptidyl-prolyl cis-trans isomerase activity"/>
    <property type="evidence" value="ECO:0007669"/>
    <property type="project" value="UniProtKB-EC"/>
</dbReference>
<dbReference type="EC" id="5.2.1.8" evidence="5"/>
<feature type="domain" description="Vps16 N-terminal" evidence="4">
    <location>
        <begin position="295"/>
        <end position="447"/>
    </location>
</feature>
<dbReference type="GO" id="GO:0005765">
    <property type="term" value="C:lysosomal membrane"/>
    <property type="evidence" value="ECO:0007669"/>
    <property type="project" value="TreeGrafter"/>
</dbReference>
<dbReference type="InterPro" id="IPR006925">
    <property type="entry name" value="Vps16_C"/>
</dbReference>
<dbReference type="Pfam" id="PF04840">
    <property type="entry name" value="Vps16_C"/>
    <property type="match status" value="1"/>
</dbReference>
<evidence type="ECO:0000313" key="6">
    <source>
        <dbReference type="Proteomes" id="UP000008983"/>
    </source>
</evidence>
<evidence type="ECO:0000313" key="5">
    <source>
        <dbReference type="EMBL" id="EGR31828.1"/>
    </source>
</evidence>
<keyword evidence="5" id="KW-0413">Isomerase</keyword>
<dbReference type="OMA" id="RIPACLC"/>